<gene>
    <name evidence="2" type="ORF">BN938_2209</name>
</gene>
<protein>
    <submittedName>
        <fullName evidence="2">Uncharacterized protein</fullName>
    </submittedName>
</protein>
<feature type="chain" id="PRO_5001586166" evidence="1">
    <location>
        <begin position="22"/>
        <end position="308"/>
    </location>
</feature>
<organism evidence="2 3">
    <name type="scientific">Mucinivorans hirudinis</name>
    <dbReference type="NCBI Taxonomy" id="1433126"/>
    <lineage>
        <taxon>Bacteria</taxon>
        <taxon>Pseudomonadati</taxon>
        <taxon>Bacteroidota</taxon>
        <taxon>Bacteroidia</taxon>
        <taxon>Bacteroidales</taxon>
        <taxon>Rikenellaceae</taxon>
        <taxon>Mucinivorans</taxon>
    </lineage>
</organism>
<sequence>MKKLILLSFITLLFCHYQAQGQNYAVGDFIFDPVRANTLRGSAGISFSSSYKEYDQKIDFKSSLRGFLEYSARRDSYYLGTINYFRNDDSGKVKNASYMAAMMNINCYKAGQGDTLVQRKSFLSCGYIFRNNLERGVMGVHQAVALYQPWGYSSRRFWFSFSLGVAYGHSRWKILDKDLSQLSGAEREKAEFVIANGELRDGNYKGVWELMPTLMVRSKLKISKIISLDVNGTIQQPTRKPYNSVVNQRYNDLARLRPSFMFELVANVHLFDELYLQLILSSNYGLSSPSLFMPKYQYENLIGFSYKF</sequence>
<dbReference type="AlphaFoldDB" id="A0A060R9I3"/>
<reference evidence="2 3" key="1">
    <citation type="journal article" date="2015" name="Genome Announc.">
        <title>Complete Genome Sequence of the Novel Leech Symbiont Mucinivorans hirudinis M3T.</title>
        <authorList>
            <person name="Nelson M.C."/>
            <person name="Bomar L."/>
            <person name="Graf J."/>
        </authorList>
    </citation>
    <scope>NUCLEOTIDE SEQUENCE [LARGE SCALE GENOMIC DNA]</scope>
    <source>
        <strain evidence="3">M3</strain>
    </source>
</reference>
<dbReference type="Proteomes" id="UP000027616">
    <property type="component" value="Chromosome I"/>
</dbReference>
<dbReference type="HOGENOM" id="CLU_902598_0_0_10"/>
<name>A0A060R9I3_9BACT</name>
<proteinExistence type="predicted"/>
<evidence type="ECO:0000313" key="2">
    <source>
        <dbReference type="EMBL" id="CDN32281.1"/>
    </source>
</evidence>
<evidence type="ECO:0000256" key="1">
    <source>
        <dbReference type="SAM" id="SignalP"/>
    </source>
</evidence>
<dbReference type="EMBL" id="HG934468">
    <property type="protein sequence ID" value="CDN32281.1"/>
    <property type="molecule type" value="Genomic_DNA"/>
</dbReference>
<evidence type="ECO:0000313" key="3">
    <source>
        <dbReference type="Proteomes" id="UP000027616"/>
    </source>
</evidence>
<dbReference type="KEGG" id="rbc:BN938_2209"/>
<dbReference type="STRING" id="1433126.BN938_2209"/>
<accession>A0A060R9I3</accession>
<keyword evidence="1" id="KW-0732">Signal</keyword>
<keyword evidence="3" id="KW-1185">Reference proteome</keyword>
<feature type="signal peptide" evidence="1">
    <location>
        <begin position="1"/>
        <end position="21"/>
    </location>
</feature>